<sequence>MILNFFERYSAGTDKQRLKTKVIYSVLLLFNRDILPGLNLKSTGLQKKSTVTTIATEASTTTTTEITTATSATQTTDSVPAATDHSKIRFIEDTTFPTGLDSIFTTDKKTEQSTSSDVFGMPSFPPDLNMFTDSMDPFSFDTSNAPTTTDVVPNLSESTTSDVPQKEKTTERVLSEVKSDTTVRTTTPTPPPIVPADDTALETSGQFVPVSVIENVHNDGRIDVGHDAHDKTHNGDGHHDINYFNKTQGEDTEQLDKDTITVIVIGSIIGVVIFIAIIVILVTFLKARKGSGDLPDVNEKDLEMNGSTKGIDNPLIQLEQETNASFPPPNAEDTSGKPNGHASSEPSSSAVKEDMNSTIDSIEIAQNDSISDTGGKSVSL</sequence>
<feature type="region of interest" description="Disordered" evidence="1">
    <location>
        <begin position="146"/>
        <end position="198"/>
    </location>
</feature>
<comment type="caution">
    <text evidence="3">The sequence shown here is derived from an EMBL/GenBank/DDBJ whole genome shotgun (WGS) entry which is preliminary data.</text>
</comment>
<keyword evidence="2" id="KW-1133">Transmembrane helix</keyword>
<evidence type="ECO:0000313" key="4">
    <source>
        <dbReference type="Proteomes" id="UP001186944"/>
    </source>
</evidence>
<feature type="compositionally biased region" description="Polar residues" evidence="1">
    <location>
        <begin position="146"/>
        <end position="163"/>
    </location>
</feature>
<dbReference type="EMBL" id="VSWD01000007">
    <property type="protein sequence ID" value="KAK3096967.1"/>
    <property type="molecule type" value="Genomic_DNA"/>
</dbReference>
<feature type="region of interest" description="Disordered" evidence="1">
    <location>
        <begin position="293"/>
        <end position="380"/>
    </location>
</feature>
<organism evidence="3 4">
    <name type="scientific">Pinctada imbricata</name>
    <name type="common">Atlantic pearl-oyster</name>
    <name type="synonym">Pinctada martensii</name>
    <dbReference type="NCBI Taxonomy" id="66713"/>
    <lineage>
        <taxon>Eukaryota</taxon>
        <taxon>Metazoa</taxon>
        <taxon>Spiralia</taxon>
        <taxon>Lophotrochozoa</taxon>
        <taxon>Mollusca</taxon>
        <taxon>Bivalvia</taxon>
        <taxon>Autobranchia</taxon>
        <taxon>Pteriomorphia</taxon>
        <taxon>Pterioida</taxon>
        <taxon>Pterioidea</taxon>
        <taxon>Pteriidae</taxon>
        <taxon>Pinctada</taxon>
    </lineage>
</organism>
<keyword evidence="2" id="KW-0472">Membrane</keyword>
<evidence type="ECO:0000256" key="1">
    <source>
        <dbReference type="SAM" id="MobiDB-lite"/>
    </source>
</evidence>
<feature type="compositionally biased region" description="Polar residues" evidence="1">
    <location>
        <begin position="332"/>
        <end position="380"/>
    </location>
</feature>
<dbReference type="AlphaFoldDB" id="A0AA88YD02"/>
<dbReference type="Proteomes" id="UP001186944">
    <property type="component" value="Unassembled WGS sequence"/>
</dbReference>
<proteinExistence type="predicted"/>
<keyword evidence="2" id="KW-0812">Transmembrane</keyword>
<feature type="transmembrane region" description="Helical" evidence="2">
    <location>
        <begin position="260"/>
        <end position="285"/>
    </location>
</feature>
<protein>
    <submittedName>
        <fullName evidence="3">Uncharacterized protein</fullName>
    </submittedName>
</protein>
<accession>A0AA88YD02</accession>
<keyword evidence="4" id="KW-1185">Reference proteome</keyword>
<name>A0AA88YD02_PINIB</name>
<reference evidence="3" key="1">
    <citation type="submission" date="2019-08" db="EMBL/GenBank/DDBJ databases">
        <title>The improved chromosome-level genome for the pearl oyster Pinctada fucata martensii using PacBio sequencing and Hi-C.</title>
        <authorList>
            <person name="Zheng Z."/>
        </authorList>
    </citation>
    <scope>NUCLEOTIDE SEQUENCE</scope>
    <source>
        <strain evidence="3">ZZ-2019</strain>
        <tissue evidence="3">Adductor muscle</tissue>
    </source>
</reference>
<gene>
    <name evidence="3" type="ORF">FSP39_005208</name>
</gene>
<evidence type="ECO:0000313" key="3">
    <source>
        <dbReference type="EMBL" id="KAK3096967.1"/>
    </source>
</evidence>
<evidence type="ECO:0000256" key="2">
    <source>
        <dbReference type="SAM" id="Phobius"/>
    </source>
</evidence>
<feature type="compositionally biased region" description="Basic and acidic residues" evidence="1">
    <location>
        <begin position="164"/>
        <end position="181"/>
    </location>
</feature>